<feature type="domain" description="ABC transmembrane type-1" evidence="8">
    <location>
        <begin position="66"/>
        <end position="259"/>
    </location>
</feature>
<keyword evidence="6 7" id="KW-0472">Membrane</keyword>
<dbReference type="GO" id="GO:0005886">
    <property type="term" value="C:plasma membrane"/>
    <property type="evidence" value="ECO:0007669"/>
    <property type="project" value="UniProtKB-SubCell"/>
</dbReference>
<organism evidence="9 10">
    <name type="scientific">Mycetocola zhadangensis</name>
    <dbReference type="NCBI Taxonomy" id="1164595"/>
    <lineage>
        <taxon>Bacteria</taxon>
        <taxon>Bacillati</taxon>
        <taxon>Actinomycetota</taxon>
        <taxon>Actinomycetes</taxon>
        <taxon>Micrococcales</taxon>
        <taxon>Microbacteriaceae</taxon>
        <taxon>Mycetocola</taxon>
    </lineage>
</organism>
<feature type="transmembrane region" description="Helical" evidence="7">
    <location>
        <begin position="108"/>
        <end position="128"/>
    </location>
</feature>
<evidence type="ECO:0000313" key="10">
    <source>
        <dbReference type="Proteomes" id="UP000282460"/>
    </source>
</evidence>
<dbReference type="PANTHER" id="PTHR30151:SF0">
    <property type="entry name" value="ABC TRANSPORTER PERMEASE PROTEIN MJ0413-RELATED"/>
    <property type="match status" value="1"/>
</dbReference>
<dbReference type="OrthoDB" id="3574452at2"/>
<dbReference type="Gene3D" id="1.10.3720.10">
    <property type="entry name" value="MetI-like"/>
    <property type="match status" value="1"/>
</dbReference>
<dbReference type="InterPro" id="IPR000515">
    <property type="entry name" value="MetI-like"/>
</dbReference>
<evidence type="ECO:0000256" key="1">
    <source>
        <dbReference type="ARBA" id="ARBA00004651"/>
    </source>
</evidence>
<evidence type="ECO:0000256" key="7">
    <source>
        <dbReference type="RuleBase" id="RU363032"/>
    </source>
</evidence>
<name>A0A3L7J1P0_9MICO</name>
<dbReference type="Pfam" id="PF00528">
    <property type="entry name" value="BPD_transp_1"/>
    <property type="match status" value="1"/>
</dbReference>
<feature type="transmembrane region" description="Helical" evidence="7">
    <location>
        <begin position="234"/>
        <end position="255"/>
    </location>
</feature>
<feature type="transmembrane region" description="Helical" evidence="7">
    <location>
        <begin position="177"/>
        <end position="208"/>
    </location>
</feature>
<keyword evidence="5 7" id="KW-1133">Transmembrane helix</keyword>
<protein>
    <submittedName>
        <fullName evidence="9">ABC transporter permease subunit</fullName>
    </submittedName>
</protein>
<dbReference type="Proteomes" id="UP000282460">
    <property type="component" value="Unassembled WGS sequence"/>
</dbReference>
<dbReference type="PANTHER" id="PTHR30151">
    <property type="entry name" value="ALKANE SULFONATE ABC TRANSPORTER-RELATED, MEMBRANE SUBUNIT"/>
    <property type="match status" value="1"/>
</dbReference>
<evidence type="ECO:0000256" key="5">
    <source>
        <dbReference type="ARBA" id="ARBA00022989"/>
    </source>
</evidence>
<comment type="caution">
    <text evidence="9">The sequence shown here is derived from an EMBL/GenBank/DDBJ whole genome shotgun (WGS) entry which is preliminary data.</text>
</comment>
<evidence type="ECO:0000256" key="2">
    <source>
        <dbReference type="ARBA" id="ARBA00022448"/>
    </source>
</evidence>
<dbReference type="GO" id="GO:0055085">
    <property type="term" value="P:transmembrane transport"/>
    <property type="evidence" value="ECO:0007669"/>
    <property type="project" value="InterPro"/>
</dbReference>
<feature type="transmembrane region" description="Helical" evidence="7">
    <location>
        <begin position="134"/>
        <end position="156"/>
    </location>
</feature>
<sequence>MVLTLPGKSRSAARTETTLRIIAPIAVGILVLVGWQFLVSVIGVSDYLLPSPAAIVEEFIEFFPSMVSATLITGWNALLGLIIGSILGILLAAIAAGWRPIDHMSAPVVASLAVIPIVALAPVLNSMFGADSQFGRQAIAGLASFVPVFINTLRGFRQTLPVHRDLMKVYAASSAQIVRTVTLPTAVPFVFTGIRIASSLAVISALVAEYFGGPRGGLGGLISTSAASSAYARAWAYVVASIVLGLVFFLATLALERLATRGRRRS</sequence>
<dbReference type="PROSITE" id="PS50928">
    <property type="entry name" value="ABC_TM1"/>
    <property type="match status" value="1"/>
</dbReference>
<proteinExistence type="inferred from homology"/>
<evidence type="ECO:0000256" key="3">
    <source>
        <dbReference type="ARBA" id="ARBA00022475"/>
    </source>
</evidence>
<evidence type="ECO:0000313" key="9">
    <source>
        <dbReference type="EMBL" id="RLQ84453.1"/>
    </source>
</evidence>
<keyword evidence="4 7" id="KW-0812">Transmembrane</keyword>
<gene>
    <name evidence="9" type="ORF">D9V28_09705</name>
</gene>
<dbReference type="RefSeq" id="WP_121659493.1">
    <property type="nucleotide sequence ID" value="NZ_BMEK01000002.1"/>
</dbReference>
<evidence type="ECO:0000256" key="6">
    <source>
        <dbReference type="ARBA" id="ARBA00023136"/>
    </source>
</evidence>
<keyword evidence="2 7" id="KW-0813">Transport</keyword>
<dbReference type="SUPFAM" id="SSF161098">
    <property type="entry name" value="MetI-like"/>
    <property type="match status" value="1"/>
</dbReference>
<comment type="subcellular location">
    <subcellularLocation>
        <location evidence="1 7">Cell membrane</location>
        <topology evidence="1 7">Multi-pass membrane protein</topology>
    </subcellularLocation>
</comment>
<dbReference type="AlphaFoldDB" id="A0A3L7J1P0"/>
<reference evidence="9 10" key="1">
    <citation type="submission" date="2018-10" db="EMBL/GenBank/DDBJ databases">
        <authorList>
            <person name="Li J."/>
        </authorList>
    </citation>
    <scope>NUCLEOTIDE SEQUENCE [LARGE SCALE GENOMIC DNA]</scope>
    <source>
        <strain evidence="9 10">ZD1-4</strain>
    </source>
</reference>
<accession>A0A3L7J1P0</accession>
<keyword evidence="3" id="KW-1003">Cell membrane</keyword>
<keyword evidence="10" id="KW-1185">Reference proteome</keyword>
<feature type="transmembrane region" description="Helical" evidence="7">
    <location>
        <begin position="21"/>
        <end position="42"/>
    </location>
</feature>
<evidence type="ECO:0000256" key="4">
    <source>
        <dbReference type="ARBA" id="ARBA00022692"/>
    </source>
</evidence>
<comment type="similarity">
    <text evidence="7">Belongs to the binding-protein-dependent transport system permease family.</text>
</comment>
<dbReference type="InterPro" id="IPR035906">
    <property type="entry name" value="MetI-like_sf"/>
</dbReference>
<dbReference type="EMBL" id="RCWJ01000002">
    <property type="protein sequence ID" value="RLQ84453.1"/>
    <property type="molecule type" value="Genomic_DNA"/>
</dbReference>
<evidence type="ECO:0000259" key="8">
    <source>
        <dbReference type="PROSITE" id="PS50928"/>
    </source>
</evidence>
<feature type="transmembrane region" description="Helical" evidence="7">
    <location>
        <begin position="75"/>
        <end position="96"/>
    </location>
</feature>